<comment type="caution">
    <text evidence="18">The sequence shown here is derived from an EMBL/GenBank/DDBJ whole genome shotgun (WGS) entry which is preliminary data.</text>
</comment>
<evidence type="ECO:0000256" key="14">
    <source>
        <dbReference type="ARBA" id="ARBA00075608"/>
    </source>
</evidence>
<dbReference type="Proteomes" id="UP000075573">
    <property type="component" value="Unassembled WGS sequence"/>
</dbReference>
<evidence type="ECO:0000256" key="10">
    <source>
        <dbReference type="ARBA" id="ARBA00052506"/>
    </source>
</evidence>
<evidence type="ECO:0000256" key="16">
    <source>
        <dbReference type="SAM" id="SignalP"/>
    </source>
</evidence>
<dbReference type="EC" id="3.4.15.5" evidence="12"/>
<feature type="domain" description="Peptidase M3A/M3B catalytic" evidence="17">
    <location>
        <begin position="253"/>
        <end position="701"/>
    </location>
</feature>
<keyword evidence="4 18" id="KW-0121">Carboxypeptidase</keyword>
<gene>
    <name evidence="18" type="ORF">AD929_06355</name>
</gene>
<evidence type="ECO:0000256" key="5">
    <source>
        <dbReference type="ARBA" id="ARBA00022670"/>
    </source>
</evidence>
<dbReference type="SUPFAM" id="SSF55486">
    <property type="entry name" value="Metalloproteases ('zincins'), catalytic domain"/>
    <property type="match status" value="1"/>
</dbReference>
<dbReference type="RefSeq" id="WP_062495329.1">
    <property type="nucleotide sequence ID" value="NZ_LHZB01000109.1"/>
</dbReference>
<sequence length="708" mass="79744">MAFNFRFAAVLAVSAFSLSAEAHAASTNPFFSASTLPYQAPRFDQITDSDYAPAFERGMAEHLREIKAIANNRAAPTFDNTIAAMERAGQTLNRVQMTFYGVYQANTDDTLDKVQSQEAPRLTAHEDEVYLNAKLFARVKSLYDRREKLNLTPEQAQLLDIYYQQFVHAGAQLSAADKTKLRAINTRLSNLETQYEQKLIASAKNGALIVDSKKALAGLDDNTIASAAKAAQERGLSGKWVIPLQNTTQQPALSSLTDRETRQALFEQSWTRAEKGDENDTRATIAELAELRAQKAALFGYPNFAAYTLYDQMAKTPEAAENFMQQLVPATVAEQKREAEVLQKAIRKDGGKFDLKPWDWEHYSDQVRRAKYNLDQDEIKPYFELKTVLTDGVFFAANQLYGITFQQRTDIPVYQPDVMVFEVHDKDGSPLGLMYFDYFKRDNKSGGAWMSNFVGQSKLLGTKPVIYNVANFTKAAPGQPQLITSDDVTTMFHEFGHALHGLFADQTYPSLSGTSVARDFVEFPSQFNENWALDPKVLSHYARHYKTGAPMPKALVEKIRKASHFNQGYALGEIVAAAELDMKWHSLPATAPRQDVDKFESDALNSTGLDVAAVPPRYRSSYFLHIWSNGYSAGYYAYLWTEMLDQDVFSWFQEHGGLTRENGQRFRDMILSKGHTMDYGPMFRAFYGRDPDITPMLVHRGLVSEQGK</sequence>
<dbReference type="InterPro" id="IPR024079">
    <property type="entry name" value="MetalloPept_cat_dom_sf"/>
</dbReference>
<keyword evidence="16" id="KW-0732">Signal</keyword>
<protein>
    <recommendedName>
        <fullName evidence="13">Dipeptidyl carboxypeptidase</fullName>
        <ecNumber evidence="12">3.4.15.5</ecNumber>
    </recommendedName>
    <alternativeName>
        <fullName evidence="14">Peptidyl-dipeptidase Dcp</fullName>
    </alternativeName>
</protein>
<evidence type="ECO:0000256" key="15">
    <source>
        <dbReference type="RuleBase" id="RU003435"/>
    </source>
</evidence>
<accession>A0A149QWA0</accession>
<dbReference type="EMBL" id="LHZB01000109">
    <property type="protein sequence ID" value="KXV01541.1"/>
    <property type="molecule type" value="Genomic_DNA"/>
</dbReference>
<comment type="similarity">
    <text evidence="2 15">Belongs to the peptidase M3 family.</text>
</comment>
<organism evidence="18 19">
    <name type="scientific">Gluconobacter potus</name>
    <dbReference type="NCBI Taxonomy" id="2724927"/>
    <lineage>
        <taxon>Bacteria</taxon>
        <taxon>Pseudomonadati</taxon>
        <taxon>Pseudomonadota</taxon>
        <taxon>Alphaproteobacteria</taxon>
        <taxon>Acetobacterales</taxon>
        <taxon>Acetobacteraceae</taxon>
        <taxon>Gluconobacter</taxon>
    </lineage>
</organism>
<dbReference type="AlphaFoldDB" id="A0A149QWA0"/>
<comment type="subcellular location">
    <subcellularLocation>
        <location evidence="1">Cytoplasm</location>
    </subcellularLocation>
</comment>
<keyword evidence="3" id="KW-0963">Cytoplasm</keyword>
<dbReference type="InterPro" id="IPR045090">
    <property type="entry name" value="Pept_M3A_M3B"/>
</dbReference>
<dbReference type="Gene3D" id="3.40.390.10">
    <property type="entry name" value="Collagenase (Catalytic Domain)"/>
    <property type="match status" value="1"/>
</dbReference>
<evidence type="ECO:0000259" key="17">
    <source>
        <dbReference type="Pfam" id="PF01432"/>
    </source>
</evidence>
<reference evidence="18 19" key="1">
    <citation type="submission" date="2015-06" db="EMBL/GenBank/DDBJ databases">
        <title>Improved classification and identification of acetic acid bacteria using matrix-assisted laser desorption/ionization time-of-flight mass spectrometry; Gluconobacter nephelii and Gluconobacter uchimurae are later heterotypic synonyms of Gluconobacter japonicus and Gluconobacter oxydans, respectively.</title>
        <authorList>
            <person name="Li L."/>
            <person name="Cleenwerck I."/>
            <person name="De Vuyst L."/>
            <person name="Vandamme P."/>
        </authorList>
    </citation>
    <scope>NUCLEOTIDE SEQUENCE [LARGE SCALE GENOMIC DNA]</scope>
    <source>
        <strain evidence="18 19">LMG 1764</strain>
    </source>
</reference>
<keyword evidence="7 15" id="KW-0378">Hydrolase</keyword>
<evidence type="ECO:0000256" key="12">
    <source>
        <dbReference type="ARBA" id="ARBA00066668"/>
    </source>
</evidence>
<dbReference type="Gene3D" id="1.10.1370.10">
    <property type="entry name" value="Neurolysin, domain 3"/>
    <property type="match status" value="1"/>
</dbReference>
<dbReference type="Gene3D" id="1.10.1370.40">
    <property type="match status" value="1"/>
</dbReference>
<comment type="catalytic activity">
    <reaction evidence="10">
        <text>Hydrolysis of unblocked, C-terminal dipeptides from oligopeptides, with broad specificity. Does not hydrolyze bonds in which P1' is Pro, or both P1 and P1' are Gly.</text>
        <dbReference type="EC" id="3.4.15.5"/>
    </reaction>
</comment>
<comment type="cofactor">
    <cofactor evidence="15">
        <name>Zn(2+)</name>
        <dbReference type="ChEBI" id="CHEBI:29105"/>
    </cofactor>
    <text evidence="15">Binds 1 zinc ion.</text>
</comment>
<evidence type="ECO:0000313" key="19">
    <source>
        <dbReference type="Proteomes" id="UP000075573"/>
    </source>
</evidence>
<dbReference type="GO" id="GO:0005829">
    <property type="term" value="C:cytosol"/>
    <property type="evidence" value="ECO:0007669"/>
    <property type="project" value="TreeGrafter"/>
</dbReference>
<evidence type="ECO:0000256" key="6">
    <source>
        <dbReference type="ARBA" id="ARBA00022723"/>
    </source>
</evidence>
<keyword evidence="6 15" id="KW-0479">Metal-binding</keyword>
<dbReference type="GO" id="GO:0004180">
    <property type="term" value="F:carboxypeptidase activity"/>
    <property type="evidence" value="ECO:0007669"/>
    <property type="project" value="UniProtKB-KW"/>
</dbReference>
<keyword evidence="5 15" id="KW-0645">Protease</keyword>
<dbReference type="PATRIC" id="fig|442.7.peg.2523"/>
<name>A0A149QWA0_9PROT</name>
<evidence type="ECO:0000256" key="7">
    <source>
        <dbReference type="ARBA" id="ARBA00022801"/>
    </source>
</evidence>
<dbReference type="FunFam" id="1.10.1370.40:FF:000001">
    <property type="entry name" value="Dipeptidyl carboxypeptidase II"/>
    <property type="match status" value="1"/>
</dbReference>
<evidence type="ECO:0000256" key="2">
    <source>
        <dbReference type="ARBA" id="ARBA00006040"/>
    </source>
</evidence>
<dbReference type="InterPro" id="IPR001567">
    <property type="entry name" value="Pept_M3A_M3B_dom"/>
</dbReference>
<dbReference type="GO" id="GO:0004222">
    <property type="term" value="F:metalloendopeptidase activity"/>
    <property type="evidence" value="ECO:0007669"/>
    <property type="project" value="InterPro"/>
</dbReference>
<evidence type="ECO:0000256" key="4">
    <source>
        <dbReference type="ARBA" id="ARBA00022645"/>
    </source>
</evidence>
<dbReference type="CDD" id="cd06456">
    <property type="entry name" value="M3A_DCP"/>
    <property type="match status" value="1"/>
</dbReference>
<dbReference type="GO" id="GO:0046872">
    <property type="term" value="F:metal ion binding"/>
    <property type="evidence" value="ECO:0007669"/>
    <property type="project" value="UniProtKB-UniRule"/>
</dbReference>
<comment type="function">
    <text evidence="11">Removes dipeptides from the C-termini of N-blocked tripeptides, tetrapeptides and larger peptides.</text>
</comment>
<dbReference type="PANTHER" id="PTHR43660">
    <property type="entry name" value="DIPEPTIDYL CARBOXYPEPTIDASE"/>
    <property type="match status" value="1"/>
</dbReference>
<evidence type="ECO:0000313" key="18">
    <source>
        <dbReference type="EMBL" id="KXV01541.1"/>
    </source>
</evidence>
<dbReference type="InterPro" id="IPR024077">
    <property type="entry name" value="Neurolysin/TOP_dom2"/>
</dbReference>
<evidence type="ECO:0000256" key="1">
    <source>
        <dbReference type="ARBA" id="ARBA00004496"/>
    </source>
</evidence>
<dbReference type="GO" id="GO:0006508">
    <property type="term" value="P:proteolysis"/>
    <property type="evidence" value="ECO:0007669"/>
    <property type="project" value="UniProtKB-KW"/>
</dbReference>
<feature type="chain" id="PRO_5007552997" description="Dipeptidyl carboxypeptidase" evidence="16">
    <location>
        <begin position="25"/>
        <end position="708"/>
    </location>
</feature>
<dbReference type="InterPro" id="IPR034005">
    <property type="entry name" value="M3A_DCP"/>
</dbReference>
<evidence type="ECO:0000256" key="3">
    <source>
        <dbReference type="ARBA" id="ARBA00022490"/>
    </source>
</evidence>
<evidence type="ECO:0000256" key="9">
    <source>
        <dbReference type="ARBA" id="ARBA00023049"/>
    </source>
</evidence>
<dbReference type="GO" id="GO:0008241">
    <property type="term" value="F:peptidyl-dipeptidase activity"/>
    <property type="evidence" value="ECO:0007669"/>
    <property type="project" value="UniProtKB-EC"/>
</dbReference>
<evidence type="ECO:0000256" key="13">
    <source>
        <dbReference type="ARBA" id="ARBA00070755"/>
    </source>
</evidence>
<dbReference type="FunFam" id="3.40.390.10:FF:000009">
    <property type="entry name" value="Oligopeptidase A"/>
    <property type="match status" value="1"/>
</dbReference>
<keyword evidence="8 15" id="KW-0862">Zinc</keyword>
<keyword evidence="9 15" id="KW-0482">Metalloprotease</keyword>
<evidence type="ECO:0000256" key="11">
    <source>
        <dbReference type="ARBA" id="ARBA00054529"/>
    </source>
</evidence>
<evidence type="ECO:0000256" key="8">
    <source>
        <dbReference type="ARBA" id="ARBA00022833"/>
    </source>
</evidence>
<dbReference type="PANTHER" id="PTHR43660:SF1">
    <property type="entry name" value="DIPEPTIDYL CARBOXYPEPTIDASE"/>
    <property type="match status" value="1"/>
</dbReference>
<proteinExistence type="inferred from homology"/>
<dbReference type="Pfam" id="PF01432">
    <property type="entry name" value="Peptidase_M3"/>
    <property type="match status" value="1"/>
</dbReference>
<feature type="signal peptide" evidence="16">
    <location>
        <begin position="1"/>
        <end position="24"/>
    </location>
</feature>